<evidence type="ECO:0000313" key="2">
    <source>
        <dbReference type="Proteomes" id="UP000724874"/>
    </source>
</evidence>
<dbReference type="GO" id="GO:0047372">
    <property type="term" value="F:monoacylglycerol lipase activity"/>
    <property type="evidence" value="ECO:0007669"/>
    <property type="project" value="TreeGrafter"/>
</dbReference>
<accession>A0A9P5TF87</accession>
<dbReference type="InterPro" id="IPR050960">
    <property type="entry name" value="AB_hydrolase_4_sf"/>
</dbReference>
<dbReference type="OrthoDB" id="5954035at2759"/>
<protein>
    <submittedName>
        <fullName evidence="1">Uncharacterized protein</fullName>
    </submittedName>
</protein>
<dbReference type="AlphaFoldDB" id="A0A9P5TF87"/>
<proteinExistence type="predicted"/>
<reference evidence="1" key="1">
    <citation type="submission" date="2020-11" db="EMBL/GenBank/DDBJ databases">
        <authorList>
            <consortium name="DOE Joint Genome Institute"/>
            <person name="Ahrendt S."/>
            <person name="Riley R."/>
            <person name="Andreopoulos W."/>
            <person name="LaButti K."/>
            <person name="Pangilinan J."/>
            <person name="Ruiz-duenas F.J."/>
            <person name="Barrasa J.M."/>
            <person name="Sanchez-Garcia M."/>
            <person name="Camarero S."/>
            <person name="Miyauchi S."/>
            <person name="Serrano A."/>
            <person name="Linde D."/>
            <person name="Babiker R."/>
            <person name="Drula E."/>
            <person name="Ayuso-Fernandez I."/>
            <person name="Pacheco R."/>
            <person name="Padilla G."/>
            <person name="Ferreira P."/>
            <person name="Barriuso J."/>
            <person name="Kellner H."/>
            <person name="Castanera R."/>
            <person name="Alfaro M."/>
            <person name="Ramirez L."/>
            <person name="Pisabarro A.G."/>
            <person name="Kuo A."/>
            <person name="Tritt A."/>
            <person name="Lipzen A."/>
            <person name="He G."/>
            <person name="Yan M."/>
            <person name="Ng V."/>
            <person name="Cullen D."/>
            <person name="Martin F."/>
            <person name="Rosso M.-N."/>
            <person name="Henrissat B."/>
            <person name="Hibbett D."/>
            <person name="Martinez A.T."/>
            <person name="Grigoriev I.V."/>
        </authorList>
    </citation>
    <scope>NUCLEOTIDE SEQUENCE</scope>
    <source>
        <strain evidence="1">AH 44721</strain>
    </source>
</reference>
<keyword evidence="2" id="KW-1185">Reference proteome</keyword>
<feature type="non-terminal residue" evidence="1">
    <location>
        <position position="1"/>
    </location>
</feature>
<dbReference type="PANTHER" id="PTHR10794:SF63">
    <property type="entry name" value="ALPHA_BETA HYDROLASE 1, ISOFORM A"/>
    <property type="match status" value="1"/>
</dbReference>
<comment type="caution">
    <text evidence="1">The sequence shown here is derived from an EMBL/GenBank/DDBJ whole genome shotgun (WGS) entry which is preliminary data.</text>
</comment>
<organism evidence="1 2">
    <name type="scientific">Gymnopilus junonius</name>
    <name type="common">Spectacular rustgill mushroom</name>
    <name type="synonym">Gymnopilus spectabilis subsp. junonius</name>
    <dbReference type="NCBI Taxonomy" id="109634"/>
    <lineage>
        <taxon>Eukaryota</taxon>
        <taxon>Fungi</taxon>
        <taxon>Dikarya</taxon>
        <taxon>Basidiomycota</taxon>
        <taxon>Agaricomycotina</taxon>
        <taxon>Agaricomycetes</taxon>
        <taxon>Agaricomycetidae</taxon>
        <taxon>Agaricales</taxon>
        <taxon>Agaricineae</taxon>
        <taxon>Hymenogastraceae</taxon>
        <taxon>Gymnopilus</taxon>
    </lineage>
</organism>
<dbReference type="GO" id="GO:0034338">
    <property type="term" value="F:short-chain carboxylesterase activity"/>
    <property type="evidence" value="ECO:0007669"/>
    <property type="project" value="TreeGrafter"/>
</dbReference>
<dbReference type="Proteomes" id="UP000724874">
    <property type="component" value="Unassembled WGS sequence"/>
</dbReference>
<dbReference type="EMBL" id="JADNYJ010000744">
    <property type="protein sequence ID" value="KAF8868237.1"/>
    <property type="molecule type" value="Genomic_DNA"/>
</dbReference>
<evidence type="ECO:0000313" key="1">
    <source>
        <dbReference type="EMBL" id="KAF8868237.1"/>
    </source>
</evidence>
<gene>
    <name evidence="1" type="ORF">CPB84DRAFT_1628983</name>
</gene>
<name>A0A9P5TF87_GYMJU</name>
<feature type="non-terminal residue" evidence="1">
    <location>
        <position position="70"/>
    </location>
</feature>
<dbReference type="PANTHER" id="PTHR10794">
    <property type="entry name" value="ABHYDROLASE DOMAIN-CONTAINING PROTEIN"/>
    <property type="match status" value="1"/>
</dbReference>
<sequence>DDYYFWASSDKRIQDIGIPFLSINSDDDPVVTSVPLDSKGNGSIVMVLTKKGGHLGWFTSGSERWTTQPI</sequence>